<dbReference type="OrthoDB" id="377083at2759"/>
<feature type="transmembrane region" description="Helical" evidence="11">
    <location>
        <begin position="278"/>
        <end position="297"/>
    </location>
</feature>
<evidence type="ECO:0000313" key="12">
    <source>
        <dbReference type="EMBL" id="KAH3674626.1"/>
    </source>
</evidence>
<dbReference type="Proteomes" id="UP000769528">
    <property type="component" value="Unassembled WGS sequence"/>
</dbReference>
<dbReference type="GO" id="GO:0004168">
    <property type="term" value="F:dolichol kinase activity"/>
    <property type="evidence" value="ECO:0007669"/>
    <property type="project" value="UniProtKB-EC"/>
</dbReference>
<accession>A0A9P8TD09</accession>
<feature type="transmembrane region" description="Helical" evidence="11">
    <location>
        <begin position="475"/>
        <end position="495"/>
    </location>
</feature>
<evidence type="ECO:0000256" key="3">
    <source>
        <dbReference type="ARBA" id="ARBA00012132"/>
    </source>
</evidence>
<feature type="transmembrane region" description="Helical" evidence="11">
    <location>
        <begin position="252"/>
        <end position="271"/>
    </location>
</feature>
<evidence type="ECO:0000256" key="11">
    <source>
        <dbReference type="SAM" id="Phobius"/>
    </source>
</evidence>
<feature type="transmembrane region" description="Helical" evidence="11">
    <location>
        <begin position="98"/>
        <end position="118"/>
    </location>
</feature>
<dbReference type="GO" id="GO:0005789">
    <property type="term" value="C:endoplasmic reticulum membrane"/>
    <property type="evidence" value="ECO:0007669"/>
    <property type="project" value="UniProtKB-SubCell"/>
</dbReference>
<name>A0A9P8TD09_9ASCO</name>
<sequence length="537" mass="60517">MAKAKLSGPILSQRERKSKSLIKEEENPNDNDNGEILQTNNTLKTSIPQEELIRFLGRFAIEHLSSSRIIQLGCLSFIILQAYVKFNEIEKPTDQELNLLISASCGLIAFLSAIYISFKVKSNSNIKYGLKAPVTLPPWNSIYLIFIPSILAYALDKNLLLYNIAFASTVLELPYIGQILTQTALISSNSETNDVLFNVKASTIHLAINFFLRQITQLKSLDRVEVNLFSILLSDLYLIKSQSLYVIILQKLFIAFGVGCGVTFTFTILIPQNNIYRTLLILITWATSFIYTTLYQLNDILGENSIKWIVEFATVTPTRQNILIVWFGSLLLLIPTIFNYKVKLSPNFRRKIWHFLILGLIVYPLHIDPEFVKVALSGSLILFLLVEQLRFLRLAPFGDFLDSNLRIFADFRDERGPIIFSYIYLFIGISIPILFENSVVGLVALGVGDSLASIVGSNFGLLYWSGSKKTIEGTLTFIVTSYGVCALLKILGWFFNDKSFHSLLLTCVLSGILEGNSDLNDNILIPAYMEALLFFLD</sequence>
<gene>
    <name evidence="12" type="ORF">WICMUC_003172</name>
</gene>
<reference evidence="12" key="2">
    <citation type="submission" date="2021-01" db="EMBL/GenBank/DDBJ databases">
        <authorList>
            <person name="Schikora-Tamarit M.A."/>
        </authorList>
    </citation>
    <scope>NUCLEOTIDE SEQUENCE</scope>
    <source>
        <strain evidence="12">CBS6341</strain>
    </source>
</reference>
<reference evidence="12" key="1">
    <citation type="journal article" date="2021" name="Open Biol.">
        <title>Shared evolutionary footprints suggest mitochondrial oxidative damage underlies multiple complex I losses in fungi.</title>
        <authorList>
            <person name="Schikora-Tamarit M.A."/>
            <person name="Marcet-Houben M."/>
            <person name="Nosek J."/>
            <person name="Gabaldon T."/>
        </authorList>
    </citation>
    <scope>NUCLEOTIDE SEQUENCE</scope>
    <source>
        <strain evidence="12">CBS6341</strain>
    </source>
</reference>
<feature type="region of interest" description="Disordered" evidence="10">
    <location>
        <begin position="1"/>
        <end position="37"/>
    </location>
</feature>
<feature type="transmembrane region" description="Helical" evidence="11">
    <location>
        <begin position="138"/>
        <end position="155"/>
    </location>
</feature>
<dbReference type="EMBL" id="JAEUBF010000845">
    <property type="protein sequence ID" value="KAH3674626.1"/>
    <property type="molecule type" value="Genomic_DNA"/>
</dbReference>
<evidence type="ECO:0000256" key="4">
    <source>
        <dbReference type="ARBA" id="ARBA00022679"/>
    </source>
</evidence>
<feature type="transmembrane region" description="Helical" evidence="11">
    <location>
        <begin position="322"/>
        <end position="340"/>
    </location>
</feature>
<keyword evidence="13" id="KW-1185">Reference proteome</keyword>
<evidence type="ECO:0000256" key="1">
    <source>
        <dbReference type="ARBA" id="ARBA00004477"/>
    </source>
</evidence>
<dbReference type="PANTHER" id="PTHR13205">
    <property type="entry name" value="TRANSMEMBRANE PROTEIN 15-RELATED"/>
    <property type="match status" value="1"/>
</dbReference>
<comment type="similarity">
    <text evidence="2">Belongs to the polyprenol kinase family.</text>
</comment>
<dbReference type="InterPro" id="IPR032974">
    <property type="entry name" value="Polypren_kinase"/>
</dbReference>
<keyword evidence="8 11" id="KW-1133">Transmembrane helix</keyword>
<feature type="transmembrane region" description="Helical" evidence="11">
    <location>
        <begin position="416"/>
        <end position="435"/>
    </location>
</feature>
<comment type="subcellular location">
    <subcellularLocation>
        <location evidence="1">Endoplasmic reticulum membrane</location>
        <topology evidence="1">Multi-pass membrane protein</topology>
    </subcellularLocation>
</comment>
<dbReference type="EC" id="2.7.1.108" evidence="3"/>
<dbReference type="AlphaFoldDB" id="A0A9P8TD09"/>
<feature type="transmembrane region" description="Helical" evidence="11">
    <location>
        <begin position="441"/>
        <end position="463"/>
    </location>
</feature>
<evidence type="ECO:0000256" key="5">
    <source>
        <dbReference type="ARBA" id="ARBA00022692"/>
    </source>
</evidence>
<evidence type="ECO:0000256" key="8">
    <source>
        <dbReference type="ARBA" id="ARBA00022989"/>
    </source>
</evidence>
<keyword evidence="5 11" id="KW-0812">Transmembrane</keyword>
<keyword evidence="6" id="KW-0418">Kinase</keyword>
<proteinExistence type="inferred from homology"/>
<comment type="caution">
    <text evidence="12">The sequence shown here is derived from an EMBL/GenBank/DDBJ whole genome shotgun (WGS) entry which is preliminary data.</text>
</comment>
<evidence type="ECO:0000256" key="10">
    <source>
        <dbReference type="SAM" id="MobiDB-lite"/>
    </source>
</evidence>
<dbReference type="PANTHER" id="PTHR13205:SF15">
    <property type="entry name" value="DOLICHOL KINASE"/>
    <property type="match status" value="1"/>
</dbReference>
<evidence type="ECO:0000256" key="6">
    <source>
        <dbReference type="ARBA" id="ARBA00022777"/>
    </source>
</evidence>
<feature type="transmembrane region" description="Helical" evidence="11">
    <location>
        <begin position="160"/>
        <end position="180"/>
    </location>
</feature>
<evidence type="ECO:0000256" key="9">
    <source>
        <dbReference type="ARBA" id="ARBA00023136"/>
    </source>
</evidence>
<evidence type="ECO:0000256" key="7">
    <source>
        <dbReference type="ARBA" id="ARBA00022824"/>
    </source>
</evidence>
<protein>
    <recommendedName>
        <fullName evidence="3">dolichol kinase</fullName>
        <ecNumber evidence="3">2.7.1.108</ecNumber>
    </recommendedName>
</protein>
<evidence type="ECO:0000256" key="2">
    <source>
        <dbReference type="ARBA" id="ARBA00010794"/>
    </source>
</evidence>
<keyword evidence="7" id="KW-0256">Endoplasmic reticulum</keyword>
<organism evidence="12 13">
    <name type="scientific">Wickerhamomyces mucosus</name>
    <dbReference type="NCBI Taxonomy" id="1378264"/>
    <lineage>
        <taxon>Eukaryota</taxon>
        <taxon>Fungi</taxon>
        <taxon>Dikarya</taxon>
        <taxon>Ascomycota</taxon>
        <taxon>Saccharomycotina</taxon>
        <taxon>Saccharomycetes</taxon>
        <taxon>Phaffomycetales</taxon>
        <taxon>Wickerhamomycetaceae</taxon>
        <taxon>Wickerhamomyces</taxon>
    </lineage>
</organism>
<keyword evidence="9 11" id="KW-0472">Membrane</keyword>
<dbReference type="GO" id="GO:0043048">
    <property type="term" value="P:dolichyl monophosphate biosynthetic process"/>
    <property type="evidence" value="ECO:0007669"/>
    <property type="project" value="TreeGrafter"/>
</dbReference>
<evidence type="ECO:0000313" key="13">
    <source>
        <dbReference type="Proteomes" id="UP000769528"/>
    </source>
</evidence>
<keyword evidence="4" id="KW-0808">Transferase</keyword>